<accession>A0A0R2ZDL5</accession>
<evidence type="ECO:0000313" key="2">
    <source>
        <dbReference type="Proteomes" id="UP000052019"/>
    </source>
</evidence>
<dbReference type="OrthoDB" id="6895414at2"/>
<dbReference type="Proteomes" id="UP000052019">
    <property type="component" value="Unassembled WGS sequence"/>
</dbReference>
<reference evidence="1 2" key="1">
    <citation type="submission" date="2015-02" db="EMBL/GenBank/DDBJ databases">
        <title>Two Pseudomonas sp. nov. isolated from raw milk.</title>
        <authorList>
            <person name="Wenning M."/>
            <person name="von Neubeck M."/>
            <person name="Huptas C."/>
            <person name="Scherer S."/>
        </authorList>
    </citation>
    <scope>NUCLEOTIDE SEQUENCE [LARGE SCALE GENOMIC DNA]</scope>
    <source>
        <strain evidence="1 2">DSM 14937</strain>
    </source>
</reference>
<dbReference type="AlphaFoldDB" id="A0A0R2ZDL5"/>
<gene>
    <name evidence="1" type="ORF">TU79_20240</name>
</gene>
<comment type="caution">
    <text evidence="1">The sequence shown here is derived from an EMBL/GenBank/DDBJ whole genome shotgun (WGS) entry which is preliminary data.</text>
</comment>
<evidence type="ECO:0000313" key="1">
    <source>
        <dbReference type="EMBL" id="KRP58521.1"/>
    </source>
</evidence>
<dbReference type="RefSeq" id="WP_057009642.1">
    <property type="nucleotide sequence ID" value="NZ_CP142162.1"/>
</dbReference>
<proteinExistence type="predicted"/>
<organism evidence="1 2">
    <name type="scientific">Pseudomonas trivialis</name>
    <dbReference type="NCBI Taxonomy" id="200450"/>
    <lineage>
        <taxon>Bacteria</taxon>
        <taxon>Pseudomonadati</taxon>
        <taxon>Pseudomonadota</taxon>
        <taxon>Gammaproteobacteria</taxon>
        <taxon>Pseudomonadales</taxon>
        <taxon>Pseudomonadaceae</taxon>
        <taxon>Pseudomonas</taxon>
    </lineage>
</organism>
<dbReference type="PATRIC" id="fig|200450.4.peg.998"/>
<protein>
    <submittedName>
        <fullName evidence="1">Uncharacterized protein</fullName>
    </submittedName>
</protein>
<sequence>MKFKPDLQIIKGLLFTYCIENSRDSKREELICSKNVNNEQELISLFETLTKPELMRYKPDERRWHIDTLQYFLEKGDDFESVFYLFDTYFEDEILNKRKFMLTLLNCLVTYDAEATATKTCSLNTE</sequence>
<dbReference type="EMBL" id="JYLK01000015">
    <property type="protein sequence ID" value="KRP58521.1"/>
    <property type="molecule type" value="Genomic_DNA"/>
</dbReference>
<name>A0A0R2ZDL5_9PSED</name>